<keyword evidence="6" id="KW-1185">Reference proteome</keyword>
<dbReference type="PANTHER" id="PTHR43031">
    <property type="entry name" value="FAD-DEPENDENT OXIDOREDUCTASE"/>
    <property type="match status" value="1"/>
</dbReference>
<dbReference type="EMBL" id="JAUZVY010000001">
    <property type="protein sequence ID" value="MDP4527750.1"/>
    <property type="molecule type" value="Genomic_DNA"/>
</dbReference>
<dbReference type="CDD" id="cd01444">
    <property type="entry name" value="GlpE_ST"/>
    <property type="match status" value="1"/>
</dbReference>
<comment type="subcellular location">
    <subcellularLocation>
        <location evidence="3">Cytoplasm</location>
    </subcellularLocation>
</comment>
<name>A0ABT9GL95_9GAMM</name>
<comment type="similarity">
    <text evidence="3">Belongs to the GlpE family.</text>
</comment>
<dbReference type="EC" id="2.8.1.1" evidence="3"/>
<dbReference type="InterPro" id="IPR050229">
    <property type="entry name" value="GlpE_sulfurtransferase"/>
</dbReference>
<comment type="caution">
    <text evidence="5">The sequence shown here is derived from an EMBL/GenBank/DDBJ whole genome shotgun (WGS) entry which is preliminary data.</text>
</comment>
<dbReference type="SMART" id="SM00450">
    <property type="entry name" value="RHOD"/>
    <property type="match status" value="1"/>
</dbReference>
<feature type="active site" description="Cysteine persulfide intermediate" evidence="3">
    <location>
        <position position="64"/>
    </location>
</feature>
<dbReference type="RefSeq" id="WP_305943961.1">
    <property type="nucleotide sequence ID" value="NZ_JAUZVY010000001.1"/>
</dbReference>
<dbReference type="Gene3D" id="3.40.250.10">
    <property type="entry name" value="Rhodanese-like domain"/>
    <property type="match status" value="1"/>
</dbReference>
<organism evidence="5 6">
    <name type="scientific">Alkalimonas delamerensis</name>
    <dbReference type="NCBI Taxonomy" id="265981"/>
    <lineage>
        <taxon>Bacteria</taxon>
        <taxon>Pseudomonadati</taxon>
        <taxon>Pseudomonadota</taxon>
        <taxon>Gammaproteobacteria</taxon>
        <taxon>Alkalimonas</taxon>
    </lineage>
</organism>
<dbReference type="NCBIfam" id="NF001195">
    <property type="entry name" value="PRK00162.1"/>
    <property type="match status" value="1"/>
</dbReference>
<evidence type="ECO:0000259" key="4">
    <source>
        <dbReference type="PROSITE" id="PS50206"/>
    </source>
</evidence>
<sequence length="106" mass="11402">MDFKHISVQETASRMADSAVVIADIRDEQSYAAGHIAGAWHLTQASLANFIAKHDSSTPVVVVCYHGNSSQGAAQYLVQQGFAEVYSMDGGMALWQQQHPVQSGHG</sequence>
<gene>
    <name evidence="3 5" type="primary">glpE</name>
    <name evidence="5" type="ORF">Q3O59_01730</name>
</gene>
<dbReference type="InterPro" id="IPR001763">
    <property type="entry name" value="Rhodanese-like_dom"/>
</dbReference>
<comment type="function">
    <text evidence="3">Transferase that catalyzes the transfer of sulfur from thiosulfate to thiophilic acceptors such as cyanide or dithiols. May function in a CysM-independent thiosulfate assimilation pathway by catalyzing the conversion of thiosulfate to sulfite, which can then be used for L-cysteine biosynthesis.</text>
</comment>
<dbReference type="HAMAP" id="MF_01009">
    <property type="entry name" value="Thiosulf_sulfurtr"/>
    <property type="match status" value="1"/>
</dbReference>
<dbReference type="InterPro" id="IPR023695">
    <property type="entry name" value="Thiosulf_sulfurTrfase"/>
</dbReference>
<dbReference type="GO" id="GO:0004792">
    <property type="term" value="F:thiosulfate-cyanide sulfurtransferase activity"/>
    <property type="evidence" value="ECO:0007669"/>
    <property type="project" value="UniProtKB-EC"/>
</dbReference>
<accession>A0ABT9GL95</accession>
<keyword evidence="1 3" id="KW-0963">Cytoplasm</keyword>
<dbReference type="Proteomes" id="UP001236258">
    <property type="component" value="Unassembled WGS sequence"/>
</dbReference>
<keyword evidence="2 3" id="KW-0808">Transferase</keyword>
<evidence type="ECO:0000256" key="2">
    <source>
        <dbReference type="ARBA" id="ARBA00022679"/>
    </source>
</evidence>
<proteinExistence type="inferred from homology"/>
<dbReference type="PROSITE" id="PS50206">
    <property type="entry name" value="RHODANESE_3"/>
    <property type="match status" value="1"/>
</dbReference>
<comment type="catalytic activity">
    <reaction evidence="3">
        <text>thiosulfate + hydrogen cyanide = thiocyanate + sulfite + 2 H(+)</text>
        <dbReference type="Rhea" id="RHEA:16881"/>
        <dbReference type="ChEBI" id="CHEBI:15378"/>
        <dbReference type="ChEBI" id="CHEBI:17359"/>
        <dbReference type="ChEBI" id="CHEBI:18022"/>
        <dbReference type="ChEBI" id="CHEBI:18407"/>
        <dbReference type="ChEBI" id="CHEBI:33542"/>
        <dbReference type="EC" id="2.8.1.1"/>
    </reaction>
</comment>
<evidence type="ECO:0000256" key="1">
    <source>
        <dbReference type="ARBA" id="ARBA00022490"/>
    </source>
</evidence>
<dbReference type="InterPro" id="IPR036873">
    <property type="entry name" value="Rhodanese-like_dom_sf"/>
</dbReference>
<evidence type="ECO:0000313" key="6">
    <source>
        <dbReference type="Proteomes" id="UP001236258"/>
    </source>
</evidence>
<feature type="domain" description="Rhodanese" evidence="4">
    <location>
        <begin position="16"/>
        <end position="104"/>
    </location>
</feature>
<dbReference type="SUPFAM" id="SSF52821">
    <property type="entry name" value="Rhodanese/Cell cycle control phosphatase"/>
    <property type="match status" value="1"/>
</dbReference>
<protein>
    <recommendedName>
        <fullName evidence="3">Thiosulfate sulfurtransferase GlpE</fullName>
        <ecNumber evidence="3">2.8.1.1</ecNumber>
    </recommendedName>
</protein>
<comment type="catalytic activity">
    <reaction evidence="3">
        <text>thiosulfate + [thioredoxin]-dithiol = [thioredoxin]-disulfide + hydrogen sulfide + sulfite + 2 H(+)</text>
        <dbReference type="Rhea" id="RHEA:83859"/>
        <dbReference type="Rhea" id="RHEA-COMP:10698"/>
        <dbReference type="Rhea" id="RHEA-COMP:10700"/>
        <dbReference type="ChEBI" id="CHEBI:15378"/>
        <dbReference type="ChEBI" id="CHEBI:17359"/>
        <dbReference type="ChEBI" id="CHEBI:29919"/>
        <dbReference type="ChEBI" id="CHEBI:29950"/>
        <dbReference type="ChEBI" id="CHEBI:33542"/>
        <dbReference type="ChEBI" id="CHEBI:50058"/>
    </reaction>
</comment>
<reference evidence="5 6" key="1">
    <citation type="submission" date="2023-08" db="EMBL/GenBank/DDBJ databases">
        <authorList>
            <person name="Joshi A."/>
            <person name="Thite S."/>
        </authorList>
    </citation>
    <scope>NUCLEOTIDE SEQUENCE [LARGE SCALE GENOMIC DNA]</scope>
    <source>
        <strain evidence="5 6">1E1</strain>
    </source>
</reference>
<evidence type="ECO:0000256" key="3">
    <source>
        <dbReference type="HAMAP-Rule" id="MF_01009"/>
    </source>
</evidence>
<evidence type="ECO:0000313" key="5">
    <source>
        <dbReference type="EMBL" id="MDP4527750.1"/>
    </source>
</evidence>
<dbReference type="PANTHER" id="PTHR43031:SF6">
    <property type="entry name" value="THIOSULFATE SULFURTRANSFERASE GLPE"/>
    <property type="match status" value="1"/>
</dbReference>
<dbReference type="Pfam" id="PF00581">
    <property type="entry name" value="Rhodanese"/>
    <property type="match status" value="1"/>
</dbReference>